<evidence type="ECO:0000256" key="12">
    <source>
        <dbReference type="ARBA" id="ARBA00034000"/>
    </source>
</evidence>
<proteinExistence type="inferred from homology"/>
<feature type="domain" description="Peptidase S11 D-Ala-D-Ala carboxypeptidase A C-terminal" evidence="15">
    <location>
        <begin position="290"/>
        <end position="381"/>
    </location>
</feature>
<dbReference type="PANTHER" id="PTHR21581">
    <property type="entry name" value="D-ALANYL-D-ALANINE CARBOXYPEPTIDASE"/>
    <property type="match status" value="1"/>
</dbReference>
<evidence type="ECO:0000256" key="14">
    <source>
        <dbReference type="SAM" id="SignalP"/>
    </source>
</evidence>
<reference evidence="17" key="1">
    <citation type="journal article" date="2019" name="Int. J. Syst. Evol. Microbiol.">
        <title>The Global Catalogue of Microorganisms (GCM) 10K type strain sequencing project: providing services to taxonomists for standard genome sequencing and annotation.</title>
        <authorList>
            <consortium name="The Broad Institute Genomics Platform"/>
            <consortium name="The Broad Institute Genome Sequencing Center for Infectious Disease"/>
            <person name="Wu L."/>
            <person name="Ma J."/>
        </authorList>
    </citation>
    <scope>NUCLEOTIDE SEQUENCE [LARGE SCALE GENOMIC DNA]</scope>
    <source>
        <strain evidence="17">CCUG 59129</strain>
    </source>
</reference>
<dbReference type="InterPro" id="IPR012338">
    <property type="entry name" value="Beta-lactam/transpept-like"/>
</dbReference>
<evidence type="ECO:0000256" key="2">
    <source>
        <dbReference type="ARBA" id="ARBA00004752"/>
    </source>
</evidence>
<evidence type="ECO:0000256" key="3">
    <source>
        <dbReference type="ARBA" id="ARBA00007164"/>
    </source>
</evidence>
<evidence type="ECO:0000256" key="10">
    <source>
        <dbReference type="ARBA" id="ARBA00022984"/>
    </source>
</evidence>
<dbReference type="Proteomes" id="UP001596989">
    <property type="component" value="Unassembled WGS sequence"/>
</dbReference>
<dbReference type="InterPro" id="IPR001967">
    <property type="entry name" value="Peptidase_S11_N"/>
</dbReference>
<comment type="catalytic activity">
    <reaction evidence="12">
        <text>Preferential cleavage: (Ac)2-L-Lys-D-Ala-|-D-Ala. Also transpeptidation of peptidyl-alanyl moieties that are N-acyl substituents of D-alanine.</text>
        <dbReference type="EC" id="3.4.16.4"/>
    </reaction>
</comment>
<keyword evidence="11" id="KW-0961">Cell wall biogenesis/degradation</keyword>
<evidence type="ECO:0000256" key="6">
    <source>
        <dbReference type="ARBA" id="ARBA00022670"/>
    </source>
</evidence>
<dbReference type="Gene3D" id="2.60.410.10">
    <property type="entry name" value="D-Ala-D-Ala carboxypeptidase, C-terminal domain"/>
    <property type="match status" value="1"/>
</dbReference>
<keyword evidence="7 14" id="KW-0732">Signal</keyword>
<accession>A0ABW3HMN0</accession>
<dbReference type="PANTHER" id="PTHR21581:SF6">
    <property type="entry name" value="TRAFFICKING PROTEIN PARTICLE COMPLEX SUBUNIT 12"/>
    <property type="match status" value="1"/>
</dbReference>
<feature type="chain" id="PRO_5047422682" description="serine-type D-Ala-D-Ala carboxypeptidase" evidence="14">
    <location>
        <begin position="26"/>
        <end position="397"/>
    </location>
</feature>
<sequence length="397" mass="43736">MKKRLLSLMALALACAMALPAAVWAEEATPVSENGNAAAVPDLAPSARSAVLMDADSGTVIFERNSHDKLPPASITKIMTMLLIMEALEDGKIKLTDMVRTSEYAASMGGSQIFLEPGEEMSVEDMLKGIALASGNDASVAMAEKLAGTEDNFVAMMNTRAAELGMKDTRFTNANGLPTENQYTSAHDIAIMSRELLKYNDVIKYTGLYQDYLRKTSDKPFWLVNTNKLVRFYSGADGLKTGYTSEAKYCLSATAKRDGLRVIAVVMGEPTTKQRNTEVSAMFDYTFSQYMNYPIVQQGDELGSLHIEKGMESRLKLNAERPYSVLLRKGGSVEHIRHELVMEGELKAPVKKGQPIGKLIVYQGDEVLKEYELLAPESVDKATWWRLLKRSAAGLFQ</sequence>
<evidence type="ECO:0000256" key="7">
    <source>
        <dbReference type="ARBA" id="ARBA00022729"/>
    </source>
</evidence>
<comment type="similarity">
    <text evidence="3 13">Belongs to the peptidase S11 family.</text>
</comment>
<dbReference type="SUPFAM" id="SSF56601">
    <property type="entry name" value="beta-lactamase/transpeptidase-like"/>
    <property type="match status" value="1"/>
</dbReference>
<keyword evidence="6" id="KW-0645">Protease</keyword>
<dbReference type="EC" id="3.4.16.4" evidence="4"/>
<dbReference type="InterPro" id="IPR012907">
    <property type="entry name" value="Peptidase_S11_C"/>
</dbReference>
<name>A0ABW3HMN0_9BACL</name>
<evidence type="ECO:0000256" key="11">
    <source>
        <dbReference type="ARBA" id="ARBA00023316"/>
    </source>
</evidence>
<comment type="pathway">
    <text evidence="2">Cell wall biogenesis; peptidoglycan biosynthesis.</text>
</comment>
<keyword evidence="9" id="KW-0133">Cell shape</keyword>
<comment type="caution">
    <text evidence="16">The sequence shown here is derived from an EMBL/GenBank/DDBJ whole genome shotgun (WGS) entry which is preliminary data.</text>
</comment>
<dbReference type="GO" id="GO:0004180">
    <property type="term" value="F:carboxypeptidase activity"/>
    <property type="evidence" value="ECO:0007669"/>
    <property type="project" value="UniProtKB-KW"/>
</dbReference>
<keyword evidence="5 16" id="KW-0121">Carboxypeptidase</keyword>
<comment type="function">
    <text evidence="1">Removes C-terminal D-alanyl residues from sugar-peptide cell wall precursors.</text>
</comment>
<keyword evidence="10" id="KW-0573">Peptidoglycan synthesis</keyword>
<feature type="signal peptide" evidence="14">
    <location>
        <begin position="1"/>
        <end position="25"/>
    </location>
</feature>
<evidence type="ECO:0000259" key="15">
    <source>
        <dbReference type="SMART" id="SM00936"/>
    </source>
</evidence>
<dbReference type="PROSITE" id="PS51257">
    <property type="entry name" value="PROKAR_LIPOPROTEIN"/>
    <property type="match status" value="1"/>
</dbReference>
<evidence type="ECO:0000313" key="16">
    <source>
        <dbReference type="EMBL" id="MFD0958755.1"/>
    </source>
</evidence>
<evidence type="ECO:0000256" key="4">
    <source>
        <dbReference type="ARBA" id="ARBA00012448"/>
    </source>
</evidence>
<dbReference type="InterPro" id="IPR015956">
    <property type="entry name" value="Peniciliin-bd_prot_C_sf"/>
</dbReference>
<dbReference type="InterPro" id="IPR037167">
    <property type="entry name" value="Peptidase_S11_C_sf"/>
</dbReference>
<dbReference type="InterPro" id="IPR018044">
    <property type="entry name" value="Peptidase_S11"/>
</dbReference>
<evidence type="ECO:0000256" key="1">
    <source>
        <dbReference type="ARBA" id="ARBA00003217"/>
    </source>
</evidence>
<dbReference type="Gene3D" id="3.40.710.10">
    <property type="entry name" value="DD-peptidase/beta-lactamase superfamily"/>
    <property type="match status" value="1"/>
</dbReference>
<keyword evidence="17" id="KW-1185">Reference proteome</keyword>
<organism evidence="16 17">
    <name type="scientific">Paenibacillus chungangensis</name>
    <dbReference type="NCBI Taxonomy" id="696535"/>
    <lineage>
        <taxon>Bacteria</taxon>
        <taxon>Bacillati</taxon>
        <taxon>Bacillota</taxon>
        <taxon>Bacilli</taxon>
        <taxon>Bacillales</taxon>
        <taxon>Paenibacillaceae</taxon>
        <taxon>Paenibacillus</taxon>
    </lineage>
</organism>
<evidence type="ECO:0000256" key="8">
    <source>
        <dbReference type="ARBA" id="ARBA00022801"/>
    </source>
</evidence>
<evidence type="ECO:0000256" key="5">
    <source>
        <dbReference type="ARBA" id="ARBA00022645"/>
    </source>
</evidence>
<evidence type="ECO:0000256" key="9">
    <source>
        <dbReference type="ARBA" id="ARBA00022960"/>
    </source>
</evidence>
<dbReference type="SUPFAM" id="SSF69189">
    <property type="entry name" value="Penicillin-binding protein associated domain"/>
    <property type="match status" value="1"/>
</dbReference>
<gene>
    <name evidence="16" type="ORF">ACFQ2I_05065</name>
</gene>
<evidence type="ECO:0000256" key="13">
    <source>
        <dbReference type="RuleBase" id="RU004016"/>
    </source>
</evidence>
<dbReference type="SMART" id="SM00936">
    <property type="entry name" value="PBP5_C"/>
    <property type="match status" value="1"/>
</dbReference>
<protein>
    <recommendedName>
        <fullName evidence="4">serine-type D-Ala-D-Ala carboxypeptidase</fullName>
        <ecNumber evidence="4">3.4.16.4</ecNumber>
    </recommendedName>
</protein>
<dbReference type="RefSeq" id="WP_377562561.1">
    <property type="nucleotide sequence ID" value="NZ_JBHTJZ010000005.1"/>
</dbReference>
<dbReference type="PRINTS" id="PR00725">
    <property type="entry name" value="DADACBPTASE1"/>
</dbReference>
<keyword evidence="8 16" id="KW-0378">Hydrolase</keyword>
<dbReference type="Pfam" id="PF00768">
    <property type="entry name" value="Peptidase_S11"/>
    <property type="match status" value="1"/>
</dbReference>
<dbReference type="Pfam" id="PF07943">
    <property type="entry name" value="PBP5_C"/>
    <property type="match status" value="1"/>
</dbReference>
<evidence type="ECO:0000313" key="17">
    <source>
        <dbReference type="Proteomes" id="UP001596989"/>
    </source>
</evidence>
<dbReference type="EMBL" id="JBHTJZ010000005">
    <property type="protein sequence ID" value="MFD0958755.1"/>
    <property type="molecule type" value="Genomic_DNA"/>
</dbReference>